<protein>
    <submittedName>
        <fullName evidence="2">Uncharacterized protein</fullName>
    </submittedName>
</protein>
<accession>A0A0A9AH58</accession>
<dbReference type="EMBL" id="GBRH01247409">
    <property type="protein sequence ID" value="JAD50486.1"/>
    <property type="molecule type" value="Transcribed_RNA"/>
</dbReference>
<reference evidence="2" key="2">
    <citation type="journal article" date="2015" name="Data Brief">
        <title>Shoot transcriptome of the giant reed, Arundo donax.</title>
        <authorList>
            <person name="Barrero R.A."/>
            <person name="Guerrero F.D."/>
            <person name="Moolhuijzen P."/>
            <person name="Goolsby J.A."/>
            <person name="Tidwell J."/>
            <person name="Bellgard S.E."/>
            <person name="Bellgard M.I."/>
        </authorList>
    </citation>
    <scope>NUCLEOTIDE SEQUENCE</scope>
    <source>
        <tissue evidence="2">Shoot tissue taken approximately 20 cm above the soil surface</tissue>
    </source>
</reference>
<reference evidence="2" key="1">
    <citation type="submission" date="2014-09" db="EMBL/GenBank/DDBJ databases">
        <authorList>
            <person name="Magalhaes I.L.F."/>
            <person name="Oliveira U."/>
            <person name="Santos F.R."/>
            <person name="Vidigal T.H.D.A."/>
            <person name="Brescovit A.D."/>
            <person name="Santos A.J."/>
        </authorList>
    </citation>
    <scope>NUCLEOTIDE SEQUENCE</scope>
    <source>
        <tissue evidence="2">Shoot tissue taken approximately 20 cm above the soil surface</tissue>
    </source>
</reference>
<sequence length="28" mass="3090">MYRLGTNQLSPFTSSGVAHPNRAARAWT</sequence>
<proteinExistence type="predicted"/>
<evidence type="ECO:0000256" key="1">
    <source>
        <dbReference type="SAM" id="MobiDB-lite"/>
    </source>
</evidence>
<name>A0A0A9AH58_ARUDO</name>
<organism evidence="2">
    <name type="scientific">Arundo donax</name>
    <name type="common">Giant reed</name>
    <name type="synonym">Donax arundinaceus</name>
    <dbReference type="NCBI Taxonomy" id="35708"/>
    <lineage>
        <taxon>Eukaryota</taxon>
        <taxon>Viridiplantae</taxon>
        <taxon>Streptophyta</taxon>
        <taxon>Embryophyta</taxon>
        <taxon>Tracheophyta</taxon>
        <taxon>Spermatophyta</taxon>
        <taxon>Magnoliopsida</taxon>
        <taxon>Liliopsida</taxon>
        <taxon>Poales</taxon>
        <taxon>Poaceae</taxon>
        <taxon>PACMAD clade</taxon>
        <taxon>Arundinoideae</taxon>
        <taxon>Arundineae</taxon>
        <taxon>Arundo</taxon>
    </lineage>
</organism>
<feature type="compositionally biased region" description="Polar residues" evidence="1">
    <location>
        <begin position="1"/>
        <end position="16"/>
    </location>
</feature>
<evidence type="ECO:0000313" key="2">
    <source>
        <dbReference type="EMBL" id="JAD50486.1"/>
    </source>
</evidence>
<feature type="region of interest" description="Disordered" evidence="1">
    <location>
        <begin position="1"/>
        <end position="28"/>
    </location>
</feature>
<dbReference type="AlphaFoldDB" id="A0A0A9AH58"/>